<name>A0A9W7FQ12_9STRA</name>
<keyword evidence="1" id="KW-0175">Coiled coil</keyword>
<keyword evidence="3" id="KW-1185">Reference proteome</keyword>
<evidence type="ECO:0000313" key="2">
    <source>
        <dbReference type="EMBL" id="GMI16080.1"/>
    </source>
</evidence>
<reference evidence="3" key="1">
    <citation type="journal article" date="2023" name="Commun. Biol.">
        <title>Genome analysis of Parmales, the sister group of diatoms, reveals the evolutionary specialization of diatoms from phago-mixotrophs to photoautotrophs.</title>
        <authorList>
            <person name="Ban H."/>
            <person name="Sato S."/>
            <person name="Yoshikawa S."/>
            <person name="Yamada K."/>
            <person name="Nakamura Y."/>
            <person name="Ichinomiya M."/>
            <person name="Sato N."/>
            <person name="Blanc-Mathieu R."/>
            <person name="Endo H."/>
            <person name="Kuwata A."/>
            <person name="Ogata H."/>
        </authorList>
    </citation>
    <scope>NUCLEOTIDE SEQUENCE [LARGE SCALE GENOMIC DNA]</scope>
    <source>
        <strain evidence="3">NIES 3700</strain>
    </source>
</reference>
<dbReference type="AlphaFoldDB" id="A0A9W7FQ12"/>
<dbReference type="Proteomes" id="UP001165122">
    <property type="component" value="Unassembled WGS sequence"/>
</dbReference>
<proteinExistence type="predicted"/>
<accession>A0A9W7FQ12</accession>
<organism evidence="2 3">
    <name type="scientific">Triparma laevis f. longispina</name>
    <dbReference type="NCBI Taxonomy" id="1714387"/>
    <lineage>
        <taxon>Eukaryota</taxon>
        <taxon>Sar</taxon>
        <taxon>Stramenopiles</taxon>
        <taxon>Ochrophyta</taxon>
        <taxon>Bolidophyceae</taxon>
        <taxon>Parmales</taxon>
        <taxon>Triparmaceae</taxon>
        <taxon>Triparma</taxon>
    </lineage>
</organism>
<gene>
    <name evidence="2" type="ORF">TrLO_g1440</name>
</gene>
<evidence type="ECO:0000256" key="1">
    <source>
        <dbReference type="SAM" id="Coils"/>
    </source>
</evidence>
<dbReference type="EMBL" id="BRXW01000242">
    <property type="protein sequence ID" value="GMI16080.1"/>
    <property type="molecule type" value="Genomic_DNA"/>
</dbReference>
<feature type="coiled-coil region" evidence="1">
    <location>
        <begin position="68"/>
        <end position="95"/>
    </location>
</feature>
<comment type="caution">
    <text evidence="2">The sequence shown here is derived from an EMBL/GenBank/DDBJ whole genome shotgun (WGS) entry which is preliminary data.</text>
</comment>
<protein>
    <submittedName>
        <fullName evidence="2">Uncharacterized protein</fullName>
    </submittedName>
</protein>
<evidence type="ECO:0000313" key="3">
    <source>
        <dbReference type="Proteomes" id="UP001165122"/>
    </source>
</evidence>
<sequence>MIFRDILLIKKELHKFYDVNRADGPFVVAGKLFNSLIDPNEKHEVEGLTKNNAAGDANASNDLLKIMMAKDSELRRQMKAENNEKEAEIARLNNIINTASLPPNLDVWISHTDDQ</sequence>